<dbReference type="AlphaFoldDB" id="A0A1I7XVG3"/>
<dbReference type="GO" id="GO:0005763">
    <property type="term" value="C:mitochondrial small ribosomal subunit"/>
    <property type="evidence" value="ECO:0007669"/>
    <property type="project" value="TreeGrafter"/>
</dbReference>
<evidence type="ECO:0000256" key="2">
    <source>
        <dbReference type="ARBA" id="ARBA00008982"/>
    </source>
</evidence>
<dbReference type="Pfam" id="PF10246">
    <property type="entry name" value="MRP-S35"/>
    <property type="match status" value="1"/>
</dbReference>
<dbReference type="WBParaSite" id="Hba_21533">
    <property type="protein sequence ID" value="Hba_21533"/>
    <property type="gene ID" value="Hba_21533"/>
</dbReference>
<comment type="catalytic activity">
    <reaction evidence="9">
        <text>(2R)-3-phosphoglycerate + ATP = (2R)-3-phospho-glyceroyl phosphate + ADP</text>
        <dbReference type="Rhea" id="RHEA:14801"/>
        <dbReference type="ChEBI" id="CHEBI:30616"/>
        <dbReference type="ChEBI" id="CHEBI:57604"/>
        <dbReference type="ChEBI" id="CHEBI:58272"/>
        <dbReference type="ChEBI" id="CHEBI:456216"/>
        <dbReference type="EC" id="2.7.2.3"/>
    </reaction>
</comment>
<comment type="pathway">
    <text evidence="9">Carbohydrate degradation; glycolysis; pyruvate from D-glyceraldehyde 3-phosphate: step 2/5.</text>
</comment>
<keyword evidence="8" id="KW-0460">Magnesium</keyword>
<keyword evidence="12" id="KW-1133">Transmembrane helix</keyword>
<protein>
    <recommendedName>
        <fullName evidence="3 9">Phosphoglycerate kinase</fullName>
        <ecNumber evidence="3 9">2.7.2.3</ecNumber>
    </recommendedName>
</protein>
<comment type="subunit">
    <text evidence="10">Monomer.</text>
</comment>
<keyword evidence="7" id="KW-0067">ATP-binding</keyword>
<feature type="transmembrane region" description="Helical" evidence="12">
    <location>
        <begin position="438"/>
        <end position="459"/>
    </location>
</feature>
<dbReference type="GO" id="GO:0006096">
    <property type="term" value="P:glycolytic process"/>
    <property type="evidence" value="ECO:0007669"/>
    <property type="project" value="UniProtKB-UniPathway"/>
</dbReference>
<proteinExistence type="inferred from homology"/>
<organism evidence="13 14">
    <name type="scientific">Heterorhabditis bacteriophora</name>
    <name type="common">Entomopathogenic nematode worm</name>
    <dbReference type="NCBI Taxonomy" id="37862"/>
    <lineage>
        <taxon>Eukaryota</taxon>
        <taxon>Metazoa</taxon>
        <taxon>Ecdysozoa</taxon>
        <taxon>Nematoda</taxon>
        <taxon>Chromadorea</taxon>
        <taxon>Rhabditida</taxon>
        <taxon>Rhabditina</taxon>
        <taxon>Rhabditomorpha</taxon>
        <taxon>Strongyloidea</taxon>
        <taxon>Heterorhabditidae</taxon>
        <taxon>Heterorhabditis</taxon>
    </lineage>
</organism>
<dbReference type="PANTHER" id="PTHR13447">
    <property type="entry name" value="MITOCHONDRIAL 28S RIBOSOMAL PROTEIN S28"/>
    <property type="match status" value="1"/>
</dbReference>
<dbReference type="InterPro" id="IPR015824">
    <property type="entry name" value="Phosphoglycerate_kinase_N"/>
</dbReference>
<dbReference type="UniPathway" id="UPA00109">
    <property type="reaction ID" value="UER00185"/>
</dbReference>
<dbReference type="SUPFAM" id="SSF53748">
    <property type="entry name" value="Phosphoglycerate kinase"/>
    <property type="match status" value="1"/>
</dbReference>
<feature type="region of interest" description="Disordered" evidence="11">
    <location>
        <begin position="352"/>
        <end position="377"/>
    </location>
</feature>
<dbReference type="Proteomes" id="UP000095283">
    <property type="component" value="Unplaced"/>
</dbReference>
<feature type="transmembrane region" description="Helical" evidence="12">
    <location>
        <begin position="404"/>
        <end position="426"/>
    </location>
</feature>
<dbReference type="EC" id="2.7.2.3" evidence="3 9"/>
<evidence type="ECO:0000313" key="13">
    <source>
        <dbReference type="Proteomes" id="UP000095283"/>
    </source>
</evidence>
<evidence type="ECO:0000256" key="7">
    <source>
        <dbReference type="ARBA" id="ARBA00022840"/>
    </source>
</evidence>
<keyword evidence="4 9" id="KW-0808">Transferase</keyword>
<sequence>MSCGLRLFLHSSRLLNRNLCSTVSGVTGSTDDIVVNDLVDLDVFADSIVKDASDVNKGLSFARMLRKSKFIQLGDFGGRLLSGKIVHRTQDNLYIDFGLKFNAVCNVPATNDNEYRVGAIVLLRLHDVELSERFLGSSHDLTLLEADATLLRLLRPAGKKVVNKKEDSNDTGSIQPFEDMDKLAIDEENVVEHIIYNQFYVNQQSNNQSYDLICMNFKGWLYSVPYEINFLNITDIVFQGAGIVNELLETARNKNVKIHLPVDFTVANKFAEDALSIIVSSKEGVPEGGGDTATACKKWNTEDKVSHVSTGGGASLELLEVQHDSLYWAPVSGVVSMNQEVKLRVVGDVSKGHTKSDSDGGYGYGYPKKSRGSNSDEYKRRRYEEFNMIMKHSRYNQVFSPECYMISVIIVGLLLIAAYALLHYVITIPFAADVVRLLIINFHCNISVISSQLLLIYIIQITRNRTYSYETSKSSFVVMSDSIDCSIYMKRVTLQSMPIQHVMLHGLACLSINAPYSVAPDSGLSMLIYYRQYFHGLNTSIHNYYRRFLISNLLNRTLADQSTNNGSFQQNWLKKMNISTMNGRLKHLVVKPDLYTAEPLFSINANKGALMKNVKKSNPKFEVIMYDYILKAQQLAYGVFANSSEWKNNSTKASMLSDDTLQSIIKEWKTGHPDLMRVSTQIRRTKPDRVATIINWRNNIRETIIMLNMGLPTMFDSEHIHGKERSEFSVFYNNEQESTIFTSAAGLIVAYMNKLNYSLVGLK</sequence>
<evidence type="ECO:0000256" key="6">
    <source>
        <dbReference type="ARBA" id="ARBA00022777"/>
    </source>
</evidence>
<keyword evidence="12" id="KW-0812">Transmembrane</keyword>
<comment type="cofactor">
    <cofactor evidence="1">
        <name>Mg(2+)</name>
        <dbReference type="ChEBI" id="CHEBI:18420"/>
    </cofactor>
</comment>
<dbReference type="Pfam" id="PF00162">
    <property type="entry name" value="PGK"/>
    <property type="match status" value="1"/>
</dbReference>
<keyword evidence="5" id="KW-0547">Nucleotide-binding</keyword>
<evidence type="ECO:0000256" key="1">
    <source>
        <dbReference type="ARBA" id="ARBA00001946"/>
    </source>
</evidence>
<dbReference type="InterPro" id="IPR036043">
    <property type="entry name" value="Phosphoglycerate_kinase_sf"/>
</dbReference>
<evidence type="ECO:0000256" key="8">
    <source>
        <dbReference type="ARBA" id="ARBA00022842"/>
    </source>
</evidence>
<accession>A0A1I7XVG3</accession>
<dbReference type="InterPro" id="IPR001576">
    <property type="entry name" value="Phosphoglycerate_kinase"/>
</dbReference>
<evidence type="ECO:0000256" key="5">
    <source>
        <dbReference type="ARBA" id="ARBA00022741"/>
    </source>
</evidence>
<evidence type="ECO:0000256" key="10">
    <source>
        <dbReference type="RuleBase" id="RU000696"/>
    </source>
</evidence>
<dbReference type="GO" id="GO:0005524">
    <property type="term" value="F:ATP binding"/>
    <property type="evidence" value="ECO:0007669"/>
    <property type="project" value="UniProtKB-KW"/>
</dbReference>
<keyword evidence="13" id="KW-1185">Reference proteome</keyword>
<dbReference type="PANTHER" id="PTHR13447:SF2">
    <property type="entry name" value="SMALL RIBOSOMAL SUBUNIT PROTEIN BS1M"/>
    <property type="match status" value="1"/>
</dbReference>
<evidence type="ECO:0000256" key="11">
    <source>
        <dbReference type="SAM" id="MobiDB-lite"/>
    </source>
</evidence>
<evidence type="ECO:0000256" key="9">
    <source>
        <dbReference type="RuleBase" id="RU000532"/>
    </source>
</evidence>
<evidence type="ECO:0000313" key="14">
    <source>
        <dbReference type="WBParaSite" id="Hba_21533"/>
    </source>
</evidence>
<dbReference type="PRINTS" id="PR00477">
    <property type="entry name" value="PHGLYCKINASE"/>
</dbReference>
<evidence type="ECO:0000256" key="12">
    <source>
        <dbReference type="SAM" id="Phobius"/>
    </source>
</evidence>
<keyword evidence="6 9" id="KW-0418">Kinase</keyword>
<evidence type="ECO:0000256" key="4">
    <source>
        <dbReference type="ARBA" id="ARBA00022679"/>
    </source>
</evidence>
<name>A0A1I7XVG3_HETBA</name>
<comment type="similarity">
    <text evidence="2 9">Belongs to the phosphoglycerate kinase family.</text>
</comment>
<dbReference type="GO" id="GO:0004618">
    <property type="term" value="F:phosphoglycerate kinase activity"/>
    <property type="evidence" value="ECO:0007669"/>
    <property type="project" value="UniProtKB-EC"/>
</dbReference>
<evidence type="ECO:0000256" key="3">
    <source>
        <dbReference type="ARBA" id="ARBA00013061"/>
    </source>
</evidence>
<keyword evidence="12" id="KW-0472">Membrane</keyword>
<dbReference type="Gene3D" id="3.40.50.1260">
    <property type="entry name" value="Phosphoglycerate kinase, N-terminal domain"/>
    <property type="match status" value="2"/>
</dbReference>
<dbReference type="InterPro" id="IPR019375">
    <property type="entry name" value="Ribosomal_bS1m"/>
</dbReference>
<reference evidence="14" key="1">
    <citation type="submission" date="2016-11" db="UniProtKB">
        <authorList>
            <consortium name="WormBaseParasite"/>
        </authorList>
    </citation>
    <scope>IDENTIFICATION</scope>
</reference>